<dbReference type="Proteomes" id="UP000095746">
    <property type="component" value="Unassembled WGS sequence"/>
</dbReference>
<accession>A0A174CUG9</accession>
<sequence>MGNRRAAATLNRKMTEMDWAISSSSAPMTGAVAAMAEPPQTDEPTPTRVEMLEGICSSLCRRKDTTREVVMVDRMMGRD</sequence>
<reference evidence="1 2" key="1">
    <citation type="submission" date="2015-09" db="EMBL/GenBank/DDBJ databases">
        <authorList>
            <consortium name="Pathogen Informatics"/>
        </authorList>
    </citation>
    <scope>NUCLEOTIDE SEQUENCE [LARGE SCALE GENOMIC DNA]</scope>
    <source>
        <strain evidence="1 2">2789STDY5608854</strain>
    </source>
</reference>
<evidence type="ECO:0000313" key="1">
    <source>
        <dbReference type="EMBL" id="CUO16843.1"/>
    </source>
</evidence>
<dbReference type="EMBL" id="CYZT01000053">
    <property type="protein sequence ID" value="CUO16843.1"/>
    <property type="molecule type" value="Genomic_DNA"/>
</dbReference>
<organism evidence="1 2">
    <name type="scientific">Flavonifractor plautii</name>
    <name type="common">Fusobacterium plautii</name>
    <dbReference type="NCBI Taxonomy" id="292800"/>
    <lineage>
        <taxon>Bacteria</taxon>
        <taxon>Bacillati</taxon>
        <taxon>Bacillota</taxon>
        <taxon>Clostridia</taxon>
        <taxon>Eubacteriales</taxon>
        <taxon>Oscillospiraceae</taxon>
        <taxon>Flavonifractor</taxon>
    </lineage>
</organism>
<protein>
    <submittedName>
        <fullName evidence="1">Uncharacterized protein</fullName>
    </submittedName>
</protein>
<name>A0A174CUG9_FLAPL</name>
<gene>
    <name evidence="1" type="ORF">ERS852411_01084</name>
</gene>
<proteinExistence type="predicted"/>
<evidence type="ECO:0000313" key="2">
    <source>
        <dbReference type="Proteomes" id="UP000095746"/>
    </source>
</evidence>
<dbReference type="AlphaFoldDB" id="A0A174CUG9"/>